<keyword evidence="8" id="KW-0813">Transport</keyword>
<comment type="function">
    <text evidence="7">Ubiquitin-like protein involved in cytoplasm to vacuole transport (Cvt), autophagy vesicles formation, mitophagy, and nucleophagy. Conjugation with ATG5 through a ubiquitin-like conjugating system involving also ATG7 as an E1-like activating enzyme and ATG10 as an E2-like conjugating enzyme, is essential for its function. The ATG12-ATG5 conjugate functions as an E3-like enzyme which is required for lipidation of ATG8 and ATG8 association to the vesicle membranes.</text>
</comment>
<feature type="region of interest" description="Disordered" evidence="9">
    <location>
        <begin position="1"/>
        <end position="42"/>
    </location>
</feature>
<dbReference type="SUPFAM" id="SSF54236">
    <property type="entry name" value="Ubiquitin-like"/>
    <property type="match status" value="1"/>
</dbReference>
<keyword evidence="4 8" id="KW-1017">Isopeptide bond</keyword>
<keyword evidence="11" id="KW-1185">Reference proteome</keyword>
<evidence type="ECO:0000256" key="6">
    <source>
        <dbReference type="ARBA" id="ARBA00023006"/>
    </source>
</evidence>
<evidence type="ECO:0000256" key="7">
    <source>
        <dbReference type="ARBA" id="ARBA00025360"/>
    </source>
</evidence>
<reference evidence="10 11" key="1">
    <citation type="journal article" date="2016" name="Genome Biol. Evol.">
        <title>Divergent and convergent evolution of fungal pathogenicity.</title>
        <authorList>
            <person name="Shang Y."/>
            <person name="Xiao G."/>
            <person name="Zheng P."/>
            <person name="Cen K."/>
            <person name="Zhan S."/>
            <person name="Wang C."/>
        </authorList>
    </citation>
    <scope>NUCLEOTIDE SEQUENCE [LARGE SCALE GENOMIC DNA]</scope>
    <source>
        <strain evidence="10 11">ARSEF 7405</strain>
    </source>
</reference>
<evidence type="ECO:0000256" key="9">
    <source>
        <dbReference type="SAM" id="MobiDB-lite"/>
    </source>
</evidence>
<keyword evidence="5 8" id="KW-0833">Ubl conjugation pathway</keyword>
<dbReference type="GO" id="GO:0019776">
    <property type="term" value="F:Atg8-family ligase activity"/>
    <property type="evidence" value="ECO:0007669"/>
    <property type="project" value="TreeGrafter"/>
</dbReference>
<comment type="subcellular location">
    <subcellularLocation>
        <location evidence="8">Preautophagosomal structure membrane</location>
        <topology evidence="8">Peripheral membrane protein</topology>
    </subcellularLocation>
</comment>
<organism evidence="10 11">
    <name type="scientific">Ascosphaera apis ARSEF 7405</name>
    <dbReference type="NCBI Taxonomy" id="392613"/>
    <lineage>
        <taxon>Eukaryota</taxon>
        <taxon>Fungi</taxon>
        <taxon>Dikarya</taxon>
        <taxon>Ascomycota</taxon>
        <taxon>Pezizomycotina</taxon>
        <taxon>Eurotiomycetes</taxon>
        <taxon>Eurotiomycetidae</taxon>
        <taxon>Onygenales</taxon>
        <taxon>Ascosphaeraceae</taxon>
        <taxon>Ascosphaera</taxon>
    </lineage>
</organism>
<comment type="subunit">
    <text evidence="2 8">Forms a conjugate with ATG5.</text>
</comment>
<dbReference type="PANTHER" id="PTHR13385">
    <property type="entry name" value="AUTOPHAGY PROTEIN 12"/>
    <property type="match status" value="1"/>
</dbReference>
<feature type="compositionally biased region" description="Polar residues" evidence="9">
    <location>
        <begin position="29"/>
        <end position="38"/>
    </location>
</feature>
<keyword evidence="6 8" id="KW-0072">Autophagy</keyword>
<evidence type="ECO:0000256" key="8">
    <source>
        <dbReference type="RuleBase" id="RU361201"/>
    </source>
</evidence>
<protein>
    <recommendedName>
        <fullName evidence="3 8">Ubiquitin-like protein ATG12</fullName>
    </recommendedName>
</protein>
<gene>
    <name evidence="10" type="ORF">AAP_01384</name>
</gene>
<keyword evidence="8" id="KW-0472">Membrane</keyword>
<evidence type="ECO:0000256" key="3">
    <source>
        <dbReference type="ARBA" id="ARBA00015875"/>
    </source>
</evidence>
<dbReference type="GO" id="GO:0034045">
    <property type="term" value="C:phagophore assembly site membrane"/>
    <property type="evidence" value="ECO:0007669"/>
    <property type="project" value="UniProtKB-SubCell"/>
</dbReference>
<dbReference type="InterPro" id="IPR029071">
    <property type="entry name" value="Ubiquitin-like_domsf"/>
</dbReference>
<dbReference type="Pfam" id="PF04110">
    <property type="entry name" value="APG12"/>
    <property type="match status" value="1"/>
</dbReference>
<evidence type="ECO:0000256" key="5">
    <source>
        <dbReference type="ARBA" id="ARBA00022786"/>
    </source>
</evidence>
<proteinExistence type="inferred from homology"/>
<dbReference type="PANTHER" id="PTHR13385:SF0">
    <property type="entry name" value="UBIQUITIN-LIKE PROTEIN ATG12"/>
    <property type="match status" value="1"/>
</dbReference>
<evidence type="ECO:0000313" key="10">
    <source>
        <dbReference type="EMBL" id="KZZ95708.1"/>
    </source>
</evidence>
<dbReference type="EMBL" id="AZGZ01000004">
    <property type="protein sequence ID" value="KZZ95708.1"/>
    <property type="molecule type" value="Genomic_DNA"/>
</dbReference>
<evidence type="ECO:0000256" key="1">
    <source>
        <dbReference type="ARBA" id="ARBA00007778"/>
    </source>
</evidence>
<dbReference type="InterPro" id="IPR007242">
    <property type="entry name" value="Atg12"/>
</dbReference>
<comment type="caution">
    <text evidence="10">The sequence shown here is derived from an EMBL/GenBank/DDBJ whole genome shotgun (WGS) entry which is preliminary data.</text>
</comment>
<dbReference type="GO" id="GO:0061723">
    <property type="term" value="P:glycophagy"/>
    <property type="evidence" value="ECO:0007669"/>
    <property type="project" value="TreeGrafter"/>
</dbReference>
<dbReference type="CDD" id="cd01612">
    <property type="entry name" value="Ubl_ATG12"/>
    <property type="match status" value="1"/>
</dbReference>
<dbReference type="GO" id="GO:0015031">
    <property type="term" value="P:protein transport"/>
    <property type="evidence" value="ECO:0007669"/>
    <property type="project" value="UniProtKB-KW"/>
</dbReference>
<dbReference type="AlphaFoldDB" id="A0A168BT59"/>
<evidence type="ECO:0000256" key="2">
    <source>
        <dbReference type="ARBA" id="ARBA00011288"/>
    </source>
</evidence>
<evidence type="ECO:0000313" key="11">
    <source>
        <dbReference type="Proteomes" id="UP000242877"/>
    </source>
</evidence>
<sequence length="142" mass="15154">MSSGVIGAFPEDTGAQNSSEVPNEHSKSDNLMSGQNQDEAVETDTAVSGAQYGATGNAAEALKEDIESINAGKVNIRFKPLPSAPILKTQVFKINASQKFEAVVRFLKKKLDCKPTDSVFCYVNSVFAPALDENYESMGTSA</sequence>
<dbReference type="Gene3D" id="3.10.20.90">
    <property type="entry name" value="Phosphatidylinositol 3-kinase Catalytic Subunit, Chain A, domain 1"/>
    <property type="match status" value="1"/>
</dbReference>
<comment type="similarity">
    <text evidence="1 8">Belongs to the ATG12 family.</text>
</comment>
<dbReference type="GO" id="GO:0034274">
    <property type="term" value="C:Atg12-Atg5-Atg16 complex"/>
    <property type="evidence" value="ECO:0007669"/>
    <property type="project" value="TreeGrafter"/>
</dbReference>
<keyword evidence="8" id="KW-0653">Protein transport</keyword>
<dbReference type="GO" id="GO:0000421">
    <property type="term" value="C:autophagosome membrane"/>
    <property type="evidence" value="ECO:0007669"/>
    <property type="project" value="TreeGrafter"/>
</dbReference>
<accession>A0A168BT59</accession>
<dbReference type="GO" id="GO:0000422">
    <property type="term" value="P:autophagy of mitochondrion"/>
    <property type="evidence" value="ECO:0007669"/>
    <property type="project" value="TreeGrafter"/>
</dbReference>
<evidence type="ECO:0000256" key="4">
    <source>
        <dbReference type="ARBA" id="ARBA00022499"/>
    </source>
</evidence>
<dbReference type="VEuPathDB" id="FungiDB:AAP_01384"/>
<dbReference type="GO" id="GO:0034727">
    <property type="term" value="P:piecemeal microautophagy of the nucleus"/>
    <property type="evidence" value="ECO:0007669"/>
    <property type="project" value="TreeGrafter"/>
</dbReference>
<dbReference type="OrthoDB" id="10003551at2759"/>
<name>A0A168BT59_9EURO</name>
<dbReference type="GO" id="GO:0097352">
    <property type="term" value="P:autophagosome maturation"/>
    <property type="evidence" value="ECO:0007669"/>
    <property type="project" value="TreeGrafter"/>
</dbReference>
<dbReference type="GO" id="GO:0000045">
    <property type="term" value="P:autophagosome assembly"/>
    <property type="evidence" value="ECO:0007669"/>
    <property type="project" value="InterPro"/>
</dbReference>
<dbReference type="Proteomes" id="UP000242877">
    <property type="component" value="Unassembled WGS sequence"/>
</dbReference>